<dbReference type="EMBL" id="JADNYM010000003">
    <property type="protein sequence ID" value="MBG0738369.1"/>
    <property type="molecule type" value="Genomic_DNA"/>
</dbReference>
<protein>
    <submittedName>
        <fullName evidence="2">Uncharacterized protein</fullName>
    </submittedName>
</protein>
<dbReference type="RefSeq" id="WP_196395312.1">
    <property type="nucleotide sequence ID" value="NZ_JADNYM010000003.1"/>
</dbReference>
<dbReference type="AlphaFoldDB" id="A0A931CP10"/>
<accession>A0A931CP10</accession>
<feature type="compositionally biased region" description="Basic and acidic residues" evidence="1">
    <location>
        <begin position="1"/>
        <end position="17"/>
    </location>
</feature>
<keyword evidence="3" id="KW-1185">Reference proteome</keyword>
<evidence type="ECO:0000256" key="1">
    <source>
        <dbReference type="SAM" id="MobiDB-lite"/>
    </source>
</evidence>
<feature type="region of interest" description="Disordered" evidence="1">
    <location>
        <begin position="1"/>
        <end position="69"/>
    </location>
</feature>
<evidence type="ECO:0000313" key="2">
    <source>
        <dbReference type="EMBL" id="MBG0738369.1"/>
    </source>
</evidence>
<organism evidence="2 3">
    <name type="scientific">Arthrobacter terrae</name>
    <dbReference type="NCBI Taxonomy" id="2935737"/>
    <lineage>
        <taxon>Bacteria</taxon>
        <taxon>Bacillati</taxon>
        <taxon>Actinomycetota</taxon>
        <taxon>Actinomycetes</taxon>
        <taxon>Micrococcales</taxon>
        <taxon>Micrococcaceae</taxon>
        <taxon>Arthrobacter</taxon>
    </lineage>
</organism>
<sequence>MDRNEAGKDADRAHGEAPAEGADPDAQDGSTAEGDVRQHSQQAAEGDDDNDNGSDGGKGQEPAADKPEG</sequence>
<proteinExistence type="predicted"/>
<dbReference type="Proteomes" id="UP000655366">
    <property type="component" value="Unassembled WGS sequence"/>
</dbReference>
<evidence type="ECO:0000313" key="3">
    <source>
        <dbReference type="Proteomes" id="UP000655366"/>
    </source>
</evidence>
<comment type="caution">
    <text evidence="2">The sequence shown here is derived from an EMBL/GenBank/DDBJ whole genome shotgun (WGS) entry which is preliminary data.</text>
</comment>
<gene>
    <name evidence="2" type="ORF">IV500_02845</name>
</gene>
<name>A0A931CP10_9MICC</name>
<reference evidence="2 3" key="1">
    <citation type="submission" date="2020-11" db="EMBL/GenBank/DDBJ databases">
        <title>Arthrobacter antarcticus sp. nov., isolated from Antarctic Soil.</title>
        <authorList>
            <person name="Li J."/>
        </authorList>
    </citation>
    <scope>NUCLEOTIDE SEQUENCE [LARGE SCALE GENOMIC DNA]</scope>
    <source>
        <strain evidence="2 3">Z1-20</strain>
    </source>
</reference>